<accession>A0A059F6F0</accession>
<dbReference type="PANTHER" id="PTHR42879">
    <property type="entry name" value="3-OXOACYL-(ACYL-CARRIER-PROTEIN) REDUCTASE"/>
    <property type="match status" value="1"/>
</dbReference>
<organism evidence="2 3">
    <name type="scientific">Hyphomonas hirschiana VP5</name>
    <dbReference type="NCBI Taxonomy" id="1280951"/>
    <lineage>
        <taxon>Bacteria</taxon>
        <taxon>Pseudomonadati</taxon>
        <taxon>Pseudomonadota</taxon>
        <taxon>Alphaproteobacteria</taxon>
        <taxon>Hyphomonadales</taxon>
        <taxon>Hyphomonadaceae</taxon>
        <taxon>Hyphomonas</taxon>
    </lineage>
</organism>
<protein>
    <submittedName>
        <fullName evidence="2">Short chain dehydrogenase/reductase family oxidoreductase</fullName>
    </submittedName>
</protein>
<dbReference type="PATRIC" id="fig|1280951.3.peg.3534"/>
<dbReference type="AlphaFoldDB" id="A0A059F6F0"/>
<evidence type="ECO:0000256" key="1">
    <source>
        <dbReference type="ARBA" id="ARBA00006484"/>
    </source>
</evidence>
<evidence type="ECO:0000313" key="2">
    <source>
        <dbReference type="EMBL" id="KCZ83852.1"/>
    </source>
</evidence>
<dbReference type="InterPro" id="IPR020904">
    <property type="entry name" value="Sc_DH/Rdtase_CS"/>
</dbReference>
<dbReference type="PROSITE" id="PS00061">
    <property type="entry name" value="ADH_SHORT"/>
    <property type="match status" value="1"/>
</dbReference>
<keyword evidence="3" id="KW-1185">Reference proteome</keyword>
<proteinExistence type="inferred from homology"/>
<dbReference type="EMBL" id="ARYI01000027">
    <property type="protein sequence ID" value="KCZ83852.1"/>
    <property type="molecule type" value="Genomic_DNA"/>
</dbReference>
<dbReference type="PANTHER" id="PTHR42879:SF2">
    <property type="entry name" value="3-OXOACYL-[ACYL-CARRIER-PROTEIN] REDUCTASE FABG"/>
    <property type="match status" value="1"/>
</dbReference>
<dbReference type="Pfam" id="PF13561">
    <property type="entry name" value="adh_short_C2"/>
    <property type="match status" value="1"/>
</dbReference>
<dbReference type="Proteomes" id="UP000025061">
    <property type="component" value="Unassembled WGS sequence"/>
</dbReference>
<sequence>MSEQPPYQELSRSIKGKTALITGAASGMGRATAHLFAREGANVAVTDLKQENVDKVVNEIKAAGIDHVKGWALDVSDGAAIKRVVDEAAAHFGGMDILVNNAGFAIPGQVGEESYEDSWGPSINVMLTSHQRAIRAALPYMRKNGWGRIVNIASTEGLGATPGNSPYVAAKHGVIGLTRGLAVDLGREGITVNCICPGPIITGITAGISNEHKEIYAKRRVPLRRYGIPEEVANMTLSLVLPAASFLNGVHIPVDGGLTIKNA</sequence>
<dbReference type="GO" id="GO:0032787">
    <property type="term" value="P:monocarboxylic acid metabolic process"/>
    <property type="evidence" value="ECO:0007669"/>
    <property type="project" value="UniProtKB-ARBA"/>
</dbReference>
<dbReference type="InterPro" id="IPR036291">
    <property type="entry name" value="NAD(P)-bd_dom_sf"/>
</dbReference>
<reference evidence="2 3" key="1">
    <citation type="submission" date="2013-04" db="EMBL/GenBank/DDBJ databases">
        <title>Hyphomonas hirschiana VP5 Genome Sequencing.</title>
        <authorList>
            <person name="Lai Q."/>
            <person name="Shao Z."/>
        </authorList>
    </citation>
    <scope>NUCLEOTIDE SEQUENCE [LARGE SCALE GENOMIC DNA]</scope>
    <source>
        <strain evidence="2 3">VP5</strain>
    </source>
</reference>
<dbReference type="CDD" id="cd05233">
    <property type="entry name" value="SDR_c"/>
    <property type="match status" value="1"/>
</dbReference>
<comment type="similarity">
    <text evidence="1">Belongs to the short-chain dehydrogenases/reductases (SDR) family.</text>
</comment>
<dbReference type="RefSeq" id="WP_011647788.1">
    <property type="nucleotide sequence ID" value="NZ_ARYI01000027.1"/>
</dbReference>
<dbReference type="PRINTS" id="PR00081">
    <property type="entry name" value="GDHRDH"/>
</dbReference>
<comment type="caution">
    <text evidence="2">The sequence shown here is derived from an EMBL/GenBank/DDBJ whole genome shotgun (WGS) entry which is preliminary data.</text>
</comment>
<dbReference type="OrthoDB" id="9804774at2"/>
<dbReference type="Gene3D" id="3.40.50.720">
    <property type="entry name" value="NAD(P)-binding Rossmann-like Domain"/>
    <property type="match status" value="1"/>
</dbReference>
<name>A0A059F6F0_9PROT</name>
<dbReference type="PRINTS" id="PR00080">
    <property type="entry name" value="SDRFAMILY"/>
</dbReference>
<gene>
    <name evidence="2" type="ORF">HHI_17558</name>
</gene>
<dbReference type="SUPFAM" id="SSF51735">
    <property type="entry name" value="NAD(P)-binding Rossmann-fold domains"/>
    <property type="match status" value="1"/>
</dbReference>
<dbReference type="InterPro" id="IPR050259">
    <property type="entry name" value="SDR"/>
</dbReference>
<dbReference type="InterPro" id="IPR002347">
    <property type="entry name" value="SDR_fam"/>
</dbReference>
<dbReference type="FunFam" id="3.40.50.720:FF:000084">
    <property type="entry name" value="Short-chain dehydrogenase reductase"/>
    <property type="match status" value="1"/>
</dbReference>
<evidence type="ECO:0000313" key="3">
    <source>
        <dbReference type="Proteomes" id="UP000025061"/>
    </source>
</evidence>